<evidence type="ECO:0000256" key="2">
    <source>
        <dbReference type="SAM" id="MobiDB-lite"/>
    </source>
</evidence>
<feature type="compositionally biased region" description="Acidic residues" evidence="2">
    <location>
        <begin position="293"/>
        <end position="312"/>
    </location>
</feature>
<feature type="compositionally biased region" description="Acidic residues" evidence="2">
    <location>
        <begin position="607"/>
        <end position="625"/>
    </location>
</feature>
<feature type="region of interest" description="Disordered" evidence="2">
    <location>
        <begin position="546"/>
        <end position="625"/>
    </location>
</feature>
<dbReference type="STRING" id="360807.ERS852392_00965"/>
<keyword evidence="4" id="KW-0732">Signal</keyword>
<dbReference type="SUPFAM" id="SSF49384">
    <property type="entry name" value="Carbohydrate-binding domain"/>
    <property type="match status" value="1"/>
</dbReference>
<organism evidence="6 7">
    <name type="scientific">Roseburia inulinivorans</name>
    <dbReference type="NCBI Taxonomy" id="360807"/>
    <lineage>
        <taxon>Bacteria</taxon>
        <taxon>Bacillati</taxon>
        <taxon>Bacillota</taxon>
        <taxon>Clostridia</taxon>
        <taxon>Lachnospirales</taxon>
        <taxon>Lachnospiraceae</taxon>
        <taxon>Roseburia</taxon>
    </lineage>
</organism>
<dbReference type="CDD" id="cd08547">
    <property type="entry name" value="Type_II_cohesin"/>
    <property type="match status" value="1"/>
</dbReference>
<keyword evidence="3" id="KW-0472">Membrane</keyword>
<feature type="region of interest" description="Disordered" evidence="2">
    <location>
        <begin position="277"/>
        <end position="314"/>
    </location>
</feature>
<dbReference type="InterPro" id="IPR025883">
    <property type="entry name" value="Cadherin-like_domain"/>
</dbReference>
<protein>
    <recommendedName>
        <fullName evidence="5">Cadherin-like beta-sandwich-like domain-containing protein</fullName>
    </recommendedName>
</protein>
<accession>A0A0M6WTY2</accession>
<dbReference type="InterPro" id="IPR008965">
    <property type="entry name" value="CBM2/CBM3_carb-bd_dom_sf"/>
</dbReference>
<feature type="region of interest" description="Disordered" evidence="2">
    <location>
        <begin position="141"/>
        <end position="187"/>
    </location>
</feature>
<feature type="chain" id="PRO_5039617446" description="Cadherin-like beta-sandwich-like domain-containing protein" evidence="4">
    <location>
        <begin position="26"/>
        <end position="691"/>
    </location>
</feature>
<keyword evidence="3" id="KW-1133">Transmembrane helix</keyword>
<feature type="compositionally biased region" description="Low complexity" evidence="2">
    <location>
        <begin position="143"/>
        <end position="163"/>
    </location>
</feature>
<feature type="domain" description="Cadherin-like beta-sandwich-like" evidence="5">
    <location>
        <begin position="195"/>
        <end position="277"/>
    </location>
</feature>
<name>A0A0M6WTY2_9FIRM</name>
<keyword evidence="3" id="KW-0812">Transmembrane</keyword>
<dbReference type="AlphaFoldDB" id="A0A0M6WTY2"/>
<proteinExistence type="predicted"/>
<evidence type="ECO:0000259" key="5">
    <source>
        <dbReference type="Pfam" id="PF12733"/>
    </source>
</evidence>
<feature type="compositionally biased region" description="Low complexity" evidence="2">
    <location>
        <begin position="280"/>
        <end position="290"/>
    </location>
</feature>
<reference evidence="7" key="1">
    <citation type="submission" date="2015-05" db="EMBL/GenBank/DDBJ databases">
        <authorList>
            <consortium name="Pathogen Informatics"/>
        </authorList>
    </citation>
    <scope>NUCLEOTIDE SEQUENCE [LARGE SCALE GENOMIC DNA]</scope>
    <source>
        <strain evidence="7">L1-83</strain>
    </source>
</reference>
<dbReference type="EMBL" id="CVRS01000084">
    <property type="protein sequence ID" value="CRL40649.1"/>
    <property type="molecule type" value="Genomic_DNA"/>
</dbReference>
<dbReference type="Proteomes" id="UP000049828">
    <property type="component" value="Unassembled WGS sequence"/>
</dbReference>
<feature type="compositionally biased region" description="Low complexity" evidence="2">
    <location>
        <begin position="173"/>
        <end position="187"/>
    </location>
</feature>
<feature type="region of interest" description="Disordered" evidence="2">
    <location>
        <begin position="647"/>
        <end position="691"/>
    </location>
</feature>
<feature type="signal peptide" evidence="4">
    <location>
        <begin position="1"/>
        <end position="25"/>
    </location>
</feature>
<evidence type="ECO:0000313" key="7">
    <source>
        <dbReference type="Proteomes" id="UP000049828"/>
    </source>
</evidence>
<dbReference type="Pfam" id="PF12733">
    <property type="entry name" value="Cadherin-like"/>
    <property type="match status" value="1"/>
</dbReference>
<feature type="transmembrane region" description="Helical" evidence="3">
    <location>
        <begin position="517"/>
        <end position="538"/>
    </location>
</feature>
<dbReference type="RefSeq" id="WP_055039990.1">
    <property type="nucleotide sequence ID" value="NZ_CVRS01000084.1"/>
</dbReference>
<feature type="compositionally biased region" description="Basic and acidic residues" evidence="2">
    <location>
        <begin position="656"/>
        <end position="684"/>
    </location>
</feature>
<dbReference type="GO" id="GO:0030246">
    <property type="term" value="F:carbohydrate binding"/>
    <property type="evidence" value="ECO:0007669"/>
    <property type="project" value="InterPro"/>
</dbReference>
<feature type="compositionally biased region" description="Acidic residues" evidence="2">
    <location>
        <begin position="548"/>
        <end position="569"/>
    </location>
</feature>
<keyword evidence="1" id="KW-0175">Coiled coil</keyword>
<evidence type="ECO:0000256" key="3">
    <source>
        <dbReference type="SAM" id="Phobius"/>
    </source>
</evidence>
<evidence type="ECO:0000313" key="6">
    <source>
        <dbReference type="EMBL" id="CRL40649.1"/>
    </source>
</evidence>
<evidence type="ECO:0000256" key="1">
    <source>
        <dbReference type="SAM" id="Coils"/>
    </source>
</evidence>
<feature type="coiled-coil region" evidence="1">
    <location>
        <begin position="486"/>
        <end position="513"/>
    </location>
</feature>
<gene>
    <name evidence="6" type="ORF">RIL183_26981</name>
</gene>
<evidence type="ECO:0000256" key="4">
    <source>
        <dbReference type="SAM" id="SignalP"/>
    </source>
</evidence>
<sequence>MKKKLGVIITLLTLCICLMTPQMHAKAASGKTTIAVSAGSLNIGQTVTVTAKALSASGDSAYANMVLTYDAGILEFVSCNATYGGGGGSISVASDSFSVTLKAISAGKASISLSATDGVIYGTEEELDSMAGSSTSVTVKNEAAGSNTGNNSSAGNNGSSGSNGNAGNGSSSGTGSNNNTGSNTNTAALSADNSLKALTISPGTLSPAFKGSTTKYTATVDNSVTSIAVSATPVNEKATIESVTGNTNLAVGANVVKIVVKAENGTTATYKITVTRQAAGTTGSETTTTGGENGDDGNGDSETPEDTEEVDATETPVPAADVVINNTTYHIADNFTEEQIPADFTEATVHFRGAECRGLTFNKGTISLIYLETDNVDATTGRFFIYDETRDVVYDFMKFTAGESSYAIPLLAPLDSVLPESYVQVSLQMPENTVMTAYQLPAEDGEEASDFYIFYGVNQDGTEGWYQYDAAEGTYQRVNGNITETADSSSDDLAALQSEYDELSKKYKDAKSFSRNMIAVIIFVLAIAAVVILNIVLFGRKKKGKDELLEDDDSENEESEYESDEEDEFVEKSPEAPMKNAENTKKASKAGQTARTNKAGKPKKAEETEEAQEFEEDEDDYFDDEEEYIEEEHPINRAYREWNDYEDEIPSPSKKPVTEEMSEKKSPIENEKMDVPQKNEKGMEVFDLNDL</sequence>
<keyword evidence="7" id="KW-1185">Reference proteome</keyword>